<feature type="compositionally biased region" description="Polar residues" evidence="2">
    <location>
        <begin position="428"/>
        <end position="457"/>
    </location>
</feature>
<dbReference type="InterPro" id="IPR013955">
    <property type="entry name" value="Rep_factor-A_C"/>
</dbReference>
<feature type="domain" description="Replication protein A OB" evidence="4">
    <location>
        <begin position="134"/>
        <end position="229"/>
    </location>
</feature>
<dbReference type="PANTHER" id="PTHR47165">
    <property type="entry name" value="OS03G0429900 PROTEIN"/>
    <property type="match status" value="1"/>
</dbReference>
<evidence type="ECO:0000256" key="2">
    <source>
        <dbReference type="SAM" id="MobiDB-lite"/>
    </source>
</evidence>
<organism evidence="5 6">
    <name type="scientific">Lithospermum erythrorhizon</name>
    <name type="common">Purple gromwell</name>
    <name type="synonym">Lithospermum officinale var. erythrorhizon</name>
    <dbReference type="NCBI Taxonomy" id="34254"/>
    <lineage>
        <taxon>Eukaryota</taxon>
        <taxon>Viridiplantae</taxon>
        <taxon>Streptophyta</taxon>
        <taxon>Embryophyta</taxon>
        <taxon>Tracheophyta</taxon>
        <taxon>Spermatophyta</taxon>
        <taxon>Magnoliopsida</taxon>
        <taxon>eudicotyledons</taxon>
        <taxon>Gunneridae</taxon>
        <taxon>Pentapetalae</taxon>
        <taxon>asterids</taxon>
        <taxon>lamiids</taxon>
        <taxon>Boraginales</taxon>
        <taxon>Boraginaceae</taxon>
        <taxon>Boraginoideae</taxon>
        <taxon>Lithospermeae</taxon>
        <taxon>Lithospermum</taxon>
    </lineage>
</organism>
<reference evidence="5 6" key="1">
    <citation type="submission" date="2024-01" db="EMBL/GenBank/DDBJ databases">
        <title>The complete chloroplast genome sequence of Lithospermum erythrorhizon: insights into the phylogenetic relationship among Boraginaceae species and the maternal lineages of purple gromwells.</title>
        <authorList>
            <person name="Okada T."/>
            <person name="Watanabe K."/>
        </authorList>
    </citation>
    <scope>NUCLEOTIDE SEQUENCE [LARGE SCALE GENOMIC DNA]</scope>
</reference>
<evidence type="ECO:0000313" key="5">
    <source>
        <dbReference type="EMBL" id="GAA0156521.1"/>
    </source>
</evidence>
<dbReference type="InterPro" id="IPR012340">
    <property type="entry name" value="NA-bd_OB-fold"/>
</dbReference>
<evidence type="ECO:0000256" key="1">
    <source>
        <dbReference type="ARBA" id="ARBA00023125"/>
    </source>
</evidence>
<dbReference type="Proteomes" id="UP001454036">
    <property type="component" value="Unassembled WGS sequence"/>
</dbReference>
<feature type="domain" description="Replication factor A C-terminal" evidence="3">
    <location>
        <begin position="300"/>
        <end position="406"/>
    </location>
</feature>
<dbReference type="AlphaFoldDB" id="A0AAV3PZF7"/>
<evidence type="ECO:0000313" key="6">
    <source>
        <dbReference type="Proteomes" id="UP001454036"/>
    </source>
</evidence>
<feature type="region of interest" description="Disordered" evidence="2">
    <location>
        <begin position="428"/>
        <end position="462"/>
    </location>
</feature>
<dbReference type="PANTHER" id="PTHR47165:SF4">
    <property type="entry name" value="OS03G0429900 PROTEIN"/>
    <property type="match status" value="1"/>
</dbReference>
<sequence length="505" mass="57249">MERQMMLIPQIQCGTENWTARITITEDIPILTCSGGLKLKRYIFTDDEGNVITAAIFGYMVPILTPMLELFRVYDITNAQVRFVEPQYRILDNSNQWILQRQTLIQPVSQVMPNMRYFLDGLTPLGLIHDSLISEDQTVDLMSIMLKSEDFRHVNIDNEQTTVQNFKIVDAEMKPVQLTLWGELTSSVGPSLVAASRNHNIVVAKRLKITRTRYGVTSVRAKNSSSFAVDPPVEGATYLKSWFDTVRDAELPQLLEDKSILTYRDMVRAGSIRTYTVAEIQNSTECRDYWIRGLLQLHEEDQKLFYVGCSNCFSKINISDGVQYTCLLCKKEVVSRLRPIVIMSIEDLTGSMEAVATGNVAEQIIQTTSSQIVELMKLGQTYDLHSIKTEFQNKTFLMLLRRTYARRFDAQRRLLLAAYFDEPHSQIASQSLTPDDTSSSAFPLTSPSAKRTPQEISMSPLKRQIAEIVNTTGTLAKKQLMMQPDDKDQANDASTAETESTNFQP</sequence>
<keyword evidence="6" id="KW-1185">Reference proteome</keyword>
<dbReference type="SUPFAM" id="SSF50249">
    <property type="entry name" value="Nucleic acid-binding proteins"/>
    <property type="match status" value="3"/>
</dbReference>
<comment type="caution">
    <text evidence="5">The sequence shown here is derived from an EMBL/GenBank/DDBJ whole genome shotgun (WGS) entry which is preliminary data.</text>
</comment>
<keyword evidence="1" id="KW-0238">DNA-binding</keyword>
<dbReference type="EMBL" id="BAABME010019235">
    <property type="protein sequence ID" value="GAA0156521.1"/>
    <property type="molecule type" value="Genomic_DNA"/>
</dbReference>
<dbReference type="Pfam" id="PF08646">
    <property type="entry name" value="Rep_fac-A_C"/>
    <property type="match status" value="1"/>
</dbReference>
<accession>A0AAV3PZF7</accession>
<gene>
    <name evidence="5" type="ORF">LIER_38284</name>
</gene>
<dbReference type="Pfam" id="PF16900">
    <property type="entry name" value="REPA_OB_2"/>
    <property type="match status" value="1"/>
</dbReference>
<protein>
    <submittedName>
        <fullName evidence="5">Uncharacterized protein</fullName>
    </submittedName>
</protein>
<evidence type="ECO:0000259" key="4">
    <source>
        <dbReference type="Pfam" id="PF16900"/>
    </source>
</evidence>
<feature type="compositionally biased region" description="Polar residues" evidence="2">
    <location>
        <begin position="491"/>
        <end position="505"/>
    </location>
</feature>
<dbReference type="InterPro" id="IPR031657">
    <property type="entry name" value="REPA_OB_2"/>
</dbReference>
<name>A0AAV3PZF7_LITER</name>
<dbReference type="Gene3D" id="2.40.50.140">
    <property type="entry name" value="Nucleic acid-binding proteins"/>
    <property type="match status" value="3"/>
</dbReference>
<dbReference type="GO" id="GO:0003677">
    <property type="term" value="F:DNA binding"/>
    <property type="evidence" value="ECO:0007669"/>
    <property type="project" value="UniProtKB-KW"/>
</dbReference>
<evidence type="ECO:0000259" key="3">
    <source>
        <dbReference type="Pfam" id="PF08646"/>
    </source>
</evidence>
<proteinExistence type="predicted"/>
<feature type="region of interest" description="Disordered" evidence="2">
    <location>
        <begin position="476"/>
        <end position="505"/>
    </location>
</feature>